<evidence type="ECO:0000256" key="14">
    <source>
        <dbReference type="ARBA" id="ARBA00022842"/>
    </source>
</evidence>
<dbReference type="InterPro" id="IPR012340">
    <property type="entry name" value="NA-bd_OB-fold"/>
</dbReference>
<dbReference type="SMART" id="SM00316">
    <property type="entry name" value="S1"/>
    <property type="match status" value="1"/>
</dbReference>
<dbReference type="Pfam" id="PF00575">
    <property type="entry name" value="S1"/>
    <property type="match status" value="1"/>
</dbReference>
<dbReference type="Pfam" id="PF20833">
    <property type="entry name" value="RNase_E_G_Thio"/>
    <property type="match status" value="1"/>
</dbReference>
<evidence type="ECO:0000256" key="2">
    <source>
        <dbReference type="ARBA" id="ARBA00004496"/>
    </source>
</evidence>
<reference evidence="17 18" key="1">
    <citation type="submission" date="2017-12" db="EMBL/GenBank/DDBJ databases">
        <authorList>
            <person name="Paulsen S."/>
            <person name="Gram L.K."/>
        </authorList>
    </citation>
    <scope>NUCLEOTIDE SEQUENCE [LARGE SCALE GENOMIC DNA]</scope>
    <source>
        <strain evidence="17 18">S2897</strain>
    </source>
</reference>
<dbReference type="SUPFAM" id="SSF50249">
    <property type="entry name" value="Nucleic acid-binding proteins"/>
    <property type="match status" value="1"/>
</dbReference>
<gene>
    <name evidence="17" type="ORF">CWC05_14505</name>
</gene>
<keyword evidence="14" id="KW-0460">Magnesium</keyword>
<evidence type="ECO:0000259" key="16">
    <source>
        <dbReference type="PROSITE" id="PS50126"/>
    </source>
</evidence>
<dbReference type="EMBL" id="PNCG01000015">
    <property type="protein sequence ID" value="TMP86169.1"/>
    <property type="molecule type" value="Genomic_DNA"/>
</dbReference>
<dbReference type="InterPro" id="IPR003029">
    <property type="entry name" value="S1_domain"/>
</dbReference>
<keyword evidence="13" id="KW-0378">Hydrolase</keyword>
<evidence type="ECO:0000256" key="7">
    <source>
        <dbReference type="ARBA" id="ARBA00022555"/>
    </source>
</evidence>
<protein>
    <recommendedName>
        <fullName evidence="4">Ribonuclease G</fullName>
    </recommendedName>
</protein>
<evidence type="ECO:0000256" key="12">
    <source>
        <dbReference type="ARBA" id="ARBA00022759"/>
    </source>
</evidence>
<keyword evidence="11" id="KW-0699">rRNA-binding</keyword>
<dbReference type="PANTHER" id="PTHR30001">
    <property type="entry name" value="RIBONUCLEASE"/>
    <property type="match status" value="1"/>
</dbReference>
<comment type="similarity">
    <text evidence="3">Belongs to the RNase E/G family. RNase G subfamily.</text>
</comment>
<evidence type="ECO:0000256" key="13">
    <source>
        <dbReference type="ARBA" id="ARBA00022801"/>
    </source>
</evidence>
<dbReference type="GO" id="GO:0046872">
    <property type="term" value="F:metal ion binding"/>
    <property type="evidence" value="ECO:0007669"/>
    <property type="project" value="UniProtKB-KW"/>
</dbReference>
<feature type="domain" description="S1 motif" evidence="16">
    <location>
        <begin position="39"/>
        <end position="123"/>
    </location>
</feature>
<reference evidence="18" key="2">
    <citation type="submission" date="2019-06" db="EMBL/GenBank/DDBJ databases">
        <title>Co-occurence of chitin degradation, pigmentation and bioactivity in marine Pseudoalteromonas.</title>
        <authorList>
            <person name="Sonnenschein E.C."/>
            <person name="Bech P.K."/>
        </authorList>
    </citation>
    <scope>NUCLEOTIDE SEQUENCE [LARGE SCALE GENOMIC DNA]</scope>
    <source>
        <strain evidence="18">S2897</strain>
    </source>
</reference>
<evidence type="ECO:0000256" key="15">
    <source>
        <dbReference type="ARBA" id="ARBA00022884"/>
    </source>
</evidence>
<dbReference type="CDD" id="cd04453">
    <property type="entry name" value="S1_RNase_E"/>
    <property type="match status" value="1"/>
</dbReference>
<dbReference type="GO" id="GO:0004540">
    <property type="term" value="F:RNA nuclease activity"/>
    <property type="evidence" value="ECO:0007669"/>
    <property type="project" value="InterPro"/>
</dbReference>
<comment type="cofactor">
    <cofactor evidence="1">
        <name>Mg(2+)</name>
        <dbReference type="ChEBI" id="CHEBI:18420"/>
    </cofactor>
</comment>
<dbReference type="Gene3D" id="2.40.50.140">
    <property type="entry name" value="Nucleic acid-binding proteins"/>
    <property type="match status" value="1"/>
</dbReference>
<keyword evidence="8" id="KW-0819">tRNA processing</keyword>
<dbReference type="NCBIfam" id="NF008689">
    <property type="entry name" value="PRK11712.1"/>
    <property type="match status" value="1"/>
</dbReference>
<evidence type="ECO:0000256" key="3">
    <source>
        <dbReference type="ARBA" id="ARBA00005663"/>
    </source>
</evidence>
<dbReference type="GO" id="GO:0016787">
    <property type="term" value="F:hydrolase activity"/>
    <property type="evidence" value="ECO:0007669"/>
    <property type="project" value="UniProtKB-KW"/>
</dbReference>
<dbReference type="GO" id="GO:0006364">
    <property type="term" value="P:rRNA processing"/>
    <property type="evidence" value="ECO:0007669"/>
    <property type="project" value="UniProtKB-KW"/>
</dbReference>
<keyword evidence="10" id="KW-0479">Metal-binding</keyword>
<evidence type="ECO:0000313" key="18">
    <source>
        <dbReference type="Proteomes" id="UP000305874"/>
    </source>
</evidence>
<keyword evidence="12" id="KW-0255">Endonuclease</keyword>
<dbReference type="GO" id="GO:0000049">
    <property type="term" value="F:tRNA binding"/>
    <property type="evidence" value="ECO:0007669"/>
    <property type="project" value="UniProtKB-KW"/>
</dbReference>
<dbReference type="FunFam" id="2.40.50.140:FF:000028">
    <property type="entry name" value="Ribonuclease G"/>
    <property type="match status" value="1"/>
</dbReference>
<keyword evidence="6" id="KW-0698">rRNA processing</keyword>
<evidence type="ECO:0000256" key="10">
    <source>
        <dbReference type="ARBA" id="ARBA00022723"/>
    </source>
</evidence>
<evidence type="ECO:0000256" key="4">
    <source>
        <dbReference type="ARBA" id="ARBA00017719"/>
    </source>
</evidence>
<evidence type="ECO:0000313" key="17">
    <source>
        <dbReference type="EMBL" id="TMP86169.1"/>
    </source>
</evidence>
<name>A0A5S3Z1L3_9GAMM</name>
<keyword evidence="5" id="KW-0963">Cytoplasm</keyword>
<evidence type="ECO:0000256" key="1">
    <source>
        <dbReference type="ARBA" id="ARBA00001946"/>
    </source>
</evidence>
<proteinExistence type="inferred from homology"/>
<evidence type="ECO:0000256" key="8">
    <source>
        <dbReference type="ARBA" id="ARBA00022694"/>
    </source>
</evidence>
<evidence type="ECO:0000256" key="6">
    <source>
        <dbReference type="ARBA" id="ARBA00022552"/>
    </source>
</evidence>
<dbReference type="PANTHER" id="PTHR30001:SF0">
    <property type="entry name" value="RIBONUCLEASE G"/>
    <property type="match status" value="1"/>
</dbReference>
<evidence type="ECO:0000256" key="5">
    <source>
        <dbReference type="ARBA" id="ARBA00022490"/>
    </source>
</evidence>
<dbReference type="Proteomes" id="UP000305874">
    <property type="component" value="Unassembled WGS sequence"/>
</dbReference>
<dbReference type="NCBIfam" id="TIGR00757">
    <property type="entry name" value="RNaseEG"/>
    <property type="match status" value="1"/>
</dbReference>
<dbReference type="InterPro" id="IPR019307">
    <property type="entry name" value="RNA-bd_AU-1/RNase_E/G"/>
</dbReference>
<comment type="subcellular location">
    <subcellularLocation>
        <location evidence="2">Cytoplasm</location>
    </subcellularLocation>
</comment>
<keyword evidence="7" id="KW-0820">tRNA-binding</keyword>
<evidence type="ECO:0000256" key="9">
    <source>
        <dbReference type="ARBA" id="ARBA00022722"/>
    </source>
</evidence>
<dbReference type="RefSeq" id="WP_138508080.1">
    <property type="nucleotide sequence ID" value="NZ_PNBS01000017.1"/>
</dbReference>
<dbReference type="GO" id="GO:0019843">
    <property type="term" value="F:rRNA binding"/>
    <property type="evidence" value="ECO:0007669"/>
    <property type="project" value="UniProtKB-KW"/>
</dbReference>
<dbReference type="AlphaFoldDB" id="A0A5S3Z1L3"/>
<dbReference type="STRING" id="151081.TW72_01795"/>
<dbReference type="GO" id="GO:0005737">
    <property type="term" value="C:cytoplasm"/>
    <property type="evidence" value="ECO:0007669"/>
    <property type="project" value="UniProtKB-SubCell"/>
</dbReference>
<organism evidence="17 18">
    <name type="scientific">Pseudoalteromonas ruthenica</name>
    <dbReference type="NCBI Taxonomy" id="151081"/>
    <lineage>
        <taxon>Bacteria</taxon>
        <taxon>Pseudomonadati</taxon>
        <taxon>Pseudomonadota</taxon>
        <taxon>Gammaproteobacteria</taxon>
        <taxon>Alteromonadales</taxon>
        <taxon>Pseudoalteromonadaceae</taxon>
        <taxon>Pseudoalteromonas</taxon>
    </lineage>
</organism>
<dbReference type="PROSITE" id="PS50126">
    <property type="entry name" value="S1"/>
    <property type="match status" value="1"/>
</dbReference>
<dbReference type="InterPro" id="IPR048583">
    <property type="entry name" value="RNase_E_G_thioredoxin-like"/>
</dbReference>
<keyword evidence="9" id="KW-0540">Nuclease</keyword>
<accession>A0A5S3Z1L3</accession>
<keyword evidence="15" id="KW-0694">RNA-binding</keyword>
<dbReference type="Pfam" id="PF10150">
    <property type="entry name" value="RNase_E_G"/>
    <property type="match status" value="1"/>
</dbReference>
<evidence type="ECO:0000256" key="11">
    <source>
        <dbReference type="ARBA" id="ARBA00022730"/>
    </source>
</evidence>
<dbReference type="InterPro" id="IPR004659">
    <property type="entry name" value="RNase_E/G"/>
</dbReference>
<dbReference type="FunFam" id="3.40.1260.20:FF:000001">
    <property type="entry name" value="Ribonuclease G Rng"/>
    <property type="match status" value="1"/>
</dbReference>
<dbReference type="Gene3D" id="3.40.1260.20">
    <property type="entry name" value="Ribonuclease E, catalytic domain"/>
    <property type="match status" value="1"/>
</dbReference>
<dbReference type="GO" id="GO:0008033">
    <property type="term" value="P:tRNA processing"/>
    <property type="evidence" value="ECO:0007669"/>
    <property type="project" value="UniProtKB-KW"/>
</dbReference>
<dbReference type="GO" id="GO:0004519">
    <property type="term" value="F:endonuclease activity"/>
    <property type="evidence" value="ECO:0007669"/>
    <property type="project" value="UniProtKB-KW"/>
</dbReference>
<sequence>MSSELLINVTPSESRVALIENGVLQEVQVERIGNLGIVGNIYLGKVSRVLPGMQAAFVDIGLEKAAFLHASDIVNSASFEEGVDDQHIKKVQDIRELVRQGQQIMVQVVKDPIGTKGARLTTDITIPSRYLVFMPDATHVGVSQRIEGDEERQRLKDIVAQYNDENGGFIVRTAAEGASEHELKHDAEFLKKLWLKIVDRRKKTRKENILHEDLKLAFRTLRDYVGEDMERIRVDSKLTYQELTTFTEEFVPHLAKVLEYYPGERPIFDLFDVENEIQKALHRKVELKSGGYLIIDQTEAMTTVDVNTGAFVGHRNLEETIFNTNIEATSAIARQLRLRNLGGIIIIDFIDMVSEEHKRRVLHSLEQALSKDRAKANINSLSALGLVEMTRKRTRESLEHILCGVCPSCAGRGSLKTVETVCYEILREIVRVNRAYDADKFMVYASAAVSEALINDEYHNLAELELFIGKQVMIQTENLYSQEQFDVVMM</sequence>
<comment type="caution">
    <text evidence="17">The sequence shown here is derived from an EMBL/GenBank/DDBJ whole genome shotgun (WGS) entry which is preliminary data.</text>
</comment>